<protein>
    <submittedName>
        <fullName evidence="1">Uncharacterized protein</fullName>
    </submittedName>
</protein>
<sequence length="88" mass="10370">MTTKSFYYCDGFSYIIRYHTPLVHPANRESTSKETHPILPNSNWKYLKPLFATRPCAIDQHFSERIHTVALRTKEKGNETKWQGISHF</sequence>
<dbReference type="AlphaFoldDB" id="A0AAV4VEV4"/>
<name>A0AAV4VEV4_CAEEX</name>
<proteinExistence type="predicted"/>
<evidence type="ECO:0000313" key="1">
    <source>
        <dbReference type="EMBL" id="GIY68651.1"/>
    </source>
</evidence>
<keyword evidence="2" id="KW-1185">Reference proteome</keyword>
<organism evidence="1 2">
    <name type="scientific">Caerostris extrusa</name>
    <name type="common">Bark spider</name>
    <name type="synonym">Caerostris bankana</name>
    <dbReference type="NCBI Taxonomy" id="172846"/>
    <lineage>
        <taxon>Eukaryota</taxon>
        <taxon>Metazoa</taxon>
        <taxon>Ecdysozoa</taxon>
        <taxon>Arthropoda</taxon>
        <taxon>Chelicerata</taxon>
        <taxon>Arachnida</taxon>
        <taxon>Araneae</taxon>
        <taxon>Araneomorphae</taxon>
        <taxon>Entelegynae</taxon>
        <taxon>Araneoidea</taxon>
        <taxon>Araneidae</taxon>
        <taxon>Caerostris</taxon>
    </lineage>
</organism>
<evidence type="ECO:0000313" key="2">
    <source>
        <dbReference type="Proteomes" id="UP001054945"/>
    </source>
</evidence>
<reference evidence="1 2" key="1">
    <citation type="submission" date="2021-06" db="EMBL/GenBank/DDBJ databases">
        <title>Caerostris extrusa draft genome.</title>
        <authorList>
            <person name="Kono N."/>
            <person name="Arakawa K."/>
        </authorList>
    </citation>
    <scope>NUCLEOTIDE SEQUENCE [LARGE SCALE GENOMIC DNA]</scope>
</reference>
<dbReference type="Proteomes" id="UP001054945">
    <property type="component" value="Unassembled WGS sequence"/>
</dbReference>
<dbReference type="EMBL" id="BPLR01014416">
    <property type="protein sequence ID" value="GIY68651.1"/>
    <property type="molecule type" value="Genomic_DNA"/>
</dbReference>
<comment type="caution">
    <text evidence="1">The sequence shown here is derived from an EMBL/GenBank/DDBJ whole genome shotgun (WGS) entry which is preliminary data.</text>
</comment>
<accession>A0AAV4VEV4</accession>
<gene>
    <name evidence="1" type="ORF">CEXT_288441</name>
</gene>